<accession>A0A926DMH3</accession>
<keyword evidence="2" id="KW-0233">DNA recombination</keyword>
<dbReference type="SUPFAM" id="SSF50249">
    <property type="entry name" value="Nucleic acid-binding proteins"/>
    <property type="match status" value="1"/>
</dbReference>
<comment type="caution">
    <text evidence="2">Lacks conserved residue(s) required for the propagation of feature annotation.</text>
</comment>
<comment type="function">
    <text evidence="2">Plays an important role in DNA replication, recombination and repair. Binds to ssDNA and to an array of partner proteins to recruit them to their sites of action during DNA metabolism.</text>
</comment>
<dbReference type="Pfam" id="PF00436">
    <property type="entry name" value="SSB"/>
    <property type="match status" value="1"/>
</dbReference>
<comment type="caution">
    <text evidence="5">The sequence shown here is derived from an EMBL/GenBank/DDBJ whole genome shotgun (WGS) entry which is preliminary data.</text>
</comment>
<feature type="compositionally biased region" description="Low complexity" evidence="4">
    <location>
        <begin position="110"/>
        <end position="133"/>
    </location>
</feature>
<sequence length="149" mass="16588">MNKVILVGRLTKDPELRATTSGIPVCSFTVACDRRFVKQGEERKADFINCIAWRQAGESISKYFAKGHRIALEGSIQTRSWTDNEGKTRYSTEVVVDQWEFAQSKSENGASASYQPSSSLYPPQQESSQSPAAGDIDGFMPIEEEDLPF</sequence>
<dbReference type="GO" id="GO:0006260">
    <property type="term" value="P:DNA replication"/>
    <property type="evidence" value="ECO:0007669"/>
    <property type="project" value="UniProtKB-UniRule"/>
</dbReference>
<evidence type="ECO:0000256" key="3">
    <source>
        <dbReference type="PIRNR" id="PIRNR002070"/>
    </source>
</evidence>
<keyword evidence="6" id="KW-1185">Reference proteome</keyword>
<proteinExistence type="inferred from homology"/>
<feature type="region of interest" description="Disordered" evidence="4">
    <location>
        <begin position="107"/>
        <end position="149"/>
    </location>
</feature>
<dbReference type="GO" id="GO:0003697">
    <property type="term" value="F:single-stranded DNA binding"/>
    <property type="evidence" value="ECO:0007669"/>
    <property type="project" value="UniProtKB-UniRule"/>
</dbReference>
<dbReference type="RefSeq" id="WP_249311725.1">
    <property type="nucleotide sequence ID" value="NZ_JACRSU010000002.1"/>
</dbReference>
<dbReference type="InterPro" id="IPR012340">
    <property type="entry name" value="NA-bd_OB-fold"/>
</dbReference>
<dbReference type="PANTHER" id="PTHR10302:SF27">
    <property type="entry name" value="SINGLE-STRANDED DNA-BINDING PROTEIN"/>
    <property type="match status" value="1"/>
</dbReference>
<dbReference type="GO" id="GO:0006281">
    <property type="term" value="P:DNA repair"/>
    <property type="evidence" value="ECO:0007669"/>
    <property type="project" value="UniProtKB-UniRule"/>
</dbReference>
<name>A0A926DMH3_9FIRM</name>
<evidence type="ECO:0000256" key="4">
    <source>
        <dbReference type="SAM" id="MobiDB-lite"/>
    </source>
</evidence>
<keyword evidence="2" id="KW-0227">DNA damage</keyword>
<feature type="short sequence motif" description="Important for interaction with partner proteins" evidence="2">
    <location>
        <begin position="144"/>
        <end position="149"/>
    </location>
</feature>
<gene>
    <name evidence="5" type="ORF">H8698_06140</name>
</gene>
<dbReference type="GO" id="GO:0006310">
    <property type="term" value="P:DNA recombination"/>
    <property type="evidence" value="ECO:0007669"/>
    <property type="project" value="UniProtKB-UniRule"/>
</dbReference>
<evidence type="ECO:0000256" key="2">
    <source>
        <dbReference type="HAMAP-Rule" id="MF_00984"/>
    </source>
</evidence>
<reference evidence="5" key="1">
    <citation type="submission" date="2020-08" db="EMBL/GenBank/DDBJ databases">
        <title>Genome public.</title>
        <authorList>
            <person name="Liu C."/>
            <person name="Sun Q."/>
        </authorList>
    </citation>
    <scope>NUCLEOTIDE SEQUENCE</scope>
    <source>
        <strain evidence="5">H8</strain>
    </source>
</reference>
<dbReference type="GO" id="GO:0009295">
    <property type="term" value="C:nucleoid"/>
    <property type="evidence" value="ECO:0007669"/>
    <property type="project" value="TreeGrafter"/>
</dbReference>
<dbReference type="NCBIfam" id="TIGR00621">
    <property type="entry name" value="ssb"/>
    <property type="match status" value="1"/>
</dbReference>
<keyword evidence="2" id="KW-0235">DNA replication</keyword>
<dbReference type="HAMAP" id="MF_00984">
    <property type="entry name" value="SSB"/>
    <property type="match status" value="1"/>
</dbReference>
<dbReference type="EMBL" id="JACRSU010000002">
    <property type="protein sequence ID" value="MBC8540551.1"/>
    <property type="molecule type" value="Genomic_DNA"/>
</dbReference>
<evidence type="ECO:0000313" key="6">
    <source>
        <dbReference type="Proteomes" id="UP000611762"/>
    </source>
</evidence>
<evidence type="ECO:0000313" key="5">
    <source>
        <dbReference type="EMBL" id="MBC8540551.1"/>
    </source>
</evidence>
<dbReference type="PANTHER" id="PTHR10302">
    <property type="entry name" value="SINGLE-STRANDED DNA-BINDING PROTEIN"/>
    <property type="match status" value="1"/>
</dbReference>
<dbReference type="CDD" id="cd04496">
    <property type="entry name" value="SSB_OBF"/>
    <property type="match status" value="1"/>
</dbReference>
<dbReference type="PROSITE" id="PS50935">
    <property type="entry name" value="SSB"/>
    <property type="match status" value="1"/>
</dbReference>
<dbReference type="Proteomes" id="UP000611762">
    <property type="component" value="Unassembled WGS sequence"/>
</dbReference>
<dbReference type="PIRSF" id="PIRSF002070">
    <property type="entry name" value="SSB"/>
    <property type="match status" value="1"/>
</dbReference>
<dbReference type="InterPro" id="IPR011344">
    <property type="entry name" value="ssDNA-bd"/>
</dbReference>
<protein>
    <recommendedName>
        <fullName evidence="2 3">Single-stranded DNA-binding protein</fullName>
        <shortName evidence="2">SSB</shortName>
    </recommendedName>
</protein>
<dbReference type="Gene3D" id="2.40.50.140">
    <property type="entry name" value="Nucleic acid-binding proteins"/>
    <property type="match status" value="1"/>
</dbReference>
<keyword evidence="1 2" id="KW-0238">DNA-binding</keyword>
<dbReference type="AlphaFoldDB" id="A0A926DMH3"/>
<organism evidence="5 6">
    <name type="scientific">Congzhengia minquanensis</name>
    <dbReference type="NCBI Taxonomy" id="2763657"/>
    <lineage>
        <taxon>Bacteria</taxon>
        <taxon>Bacillati</taxon>
        <taxon>Bacillota</taxon>
        <taxon>Clostridia</taxon>
        <taxon>Eubacteriales</taxon>
        <taxon>Oscillospiraceae</taxon>
        <taxon>Congzhengia</taxon>
    </lineage>
</organism>
<keyword evidence="2" id="KW-0234">DNA repair</keyword>
<evidence type="ECO:0000256" key="1">
    <source>
        <dbReference type="ARBA" id="ARBA00023125"/>
    </source>
</evidence>
<comment type="subunit">
    <text evidence="2">Homotetramer.</text>
</comment>
<dbReference type="PROSITE" id="PS51257">
    <property type="entry name" value="PROKAR_LIPOPROTEIN"/>
    <property type="match status" value="1"/>
</dbReference>
<dbReference type="InterPro" id="IPR000424">
    <property type="entry name" value="Primosome_PriB/ssb"/>
</dbReference>